<keyword evidence="1" id="KW-0732">Signal</keyword>
<dbReference type="SUPFAM" id="SSF103647">
    <property type="entry name" value="TSP type-3 repeat"/>
    <property type="match status" value="1"/>
</dbReference>
<gene>
    <name evidence="5" type="ORF">FUA22_05035</name>
</gene>
<evidence type="ECO:0000313" key="6">
    <source>
        <dbReference type="Proteomes" id="UP000321080"/>
    </source>
</evidence>
<dbReference type="InterPro" id="IPR006626">
    <property type="entry name" value="PbH1"/>
</dbReference>
<dbReference type="GO" id="GO:0005509">
    <property type="term" value="F:calcium ion binding"/>
    <property type="evidence" value="ECO:0007669"/>
    <property type="project" value="InterPro"/>
</dbReference>
<dbReference type="Pfam" id="PF13229">
    <property type="entry name" value="Beta_helix"/>
    <property type="match status" value="1"/>
</dbReference>
<evidence type="ECO:0000256" key="1">
    <source>
        <dbReference type="ARBA" id="ARBA00022729"/>
    </source>
</evidence>
<dbReference type="Gene3D" id="2.160.20.10">
    <property type="entry name" value="Single-stranded right-handed beta-helix, Pectin lyase-like"/>
    <property type="match status" value="2"/>
</dbReference>
<dbReference type="RefSeq" id="WP_147766783.1">
    <property type="nucleotide sequence ID" value="NZ_VRKQ01000008.1"/>
</dbReference>
<dbReference type="PANTHER" id="PTHR36453:SF1">
    <property type="entry name" value="RIGHT HANDED BETA HELIX DOMAIN-CONTAINING PROTEIN"/>
    <property type="match status" value="1"/>
</dbReference>
<reference evidence="5 6" key="1">
    <citation type="submission" date="2019-08" db="EMBL/GenBank/DDBJ databases">
        <title>Seonamhaeicola sediminis sp. nov., isolated from marine sediment.</title>
        <authorList>
            <person name="Cao W.R."/>
        </authorList>
    </citation>
    <scope>NUCLEOTIDE SEQUENCE [LARGE SCALE GENOMIC DNA]</scope>
    <source>
        <strain evidence="5 6">1505</strain>
    </source>
</reference>
<dbReference type="AlphaFoldDB" id="A0A5C7GLN8"/>
<proteinExistence type="predicted"/>
<dbReference type="SMART" id="SM00710">
    <property type="entry name" value="PbH1"/>
    <property type="match status" value="7"/>
</dbReference>
<dbReference type="Pfam" id="PF18962">
    <property type="entry name" value="Por_Secre_tail"/>
    <property type="match status" value="1"/>
</dbReference>
<evidence type="ECO:0000313" key="5">
    <source>
        <dbReference type="EMBL" id="TXG39243.1"/>
    </source>
</evidence>
<dbReference type="Proteomes" id="UP000321080">
    <property type="component" value="Unassembled WGS sequence"/>
</dbReference>
<comment type="caution">
    <text evidence="5">The sequence shown here is derived from an EMBL/GenBank/DDBJ whole genome shotgun (WGS) entry which is preliminary data.</text>
</comment>
<evidence type="ECO:0000259" key="4">
    <source>
        <dbReference type="Pfam" id="PF22842"/>
    </source>
</evidence>
<sequence>MIKNIYNQTFLALFLLVGINTFAKDIYVAKNGNDNNDGSIENPYLTISKAATIAVAGDVVYIREGTYEETLTPTNSGTAGNPIVFQSYPGEKVIVSAMEALSGWTQDSGSIYKTTISFSDLGQNNFVVNDKTALNLARWPNKTTDDPFILNSIRNTGGSDGNVINGAYLTESSIPGIDWTGGALWFYGDRPGSGWTAWKRTITSSSAGRVNFNFTASQDWIRTFHPPEDLGDFYLEGVKAALDYENEWYYDSDTDELFVQLPGGAAPVDGKVQMRRRIETINLKDKKFIEIRNLAVYGGNINMEDSSTWHSSNGNTRTTNNTLYGISVFYGNHTQGIFDGVHTGKAAIKVQGSNNVVEKCEVAFNAASGIDARGNNLLIKNNYIHDCDFLAVYDGPLIIRGINNTLVEKNTIFNGGRDAIQYNGESNEIAYNDVSKSNRLADDCALFYTVGPRETVTEIHHNWFHDTDSPGTKFKAAGIYLDNSASKYLVHHNVVWNTEWTNIQINWDGADIEIYNNTLWKGSEVMGAWHKDGTQFTNVKVWNNLSDDANWEPQSDKQNNMVVTANEFVDEANGDFNLKNDASPIDQGREIAGITDGFLGANPDVGAYENEGDNWTAGIDWLPLYGPTGQGCYGLPGEDCIPFDPNDDDNDGVDNADDLCPNTPLGTIVDVTGCEVFVLAVDNFRVKGIGESCRASNDGSISIVSVETTLQFKAKIVGTSSENNFTTSTEFTGLSAGDYTICITTTADVNYEQCFSVTIVEPEDLSVSSKVDNSKNQVTLNLSGGSNYSINLNGKITNTSQGEITLNLSKGLNSLSVKTDKDCQGQYEETINAFDDIDIFPNAVKDYFTIAFSNKVESLVAYQVVSSTGKVIINKTQFVNNQKIQVNSEHLSTGMYFVKVIGQNINSQAKIIKQ</sequence>
<evidence type="ECO:0000259" key="3">
    <source>
        <dbReference type="Pfam" id="PF18962"/>
    </source>
</evidence>
<keyword evidence="6" id="KW-1185">Reference proteome</keyword>
<dbReference type="InterPro" id="IPR053868">
    <property type="entry name" value="Pel9A-like_beta_helix"/>
</dbReference>
<dbReference type="InterPro" id="IPR026444">
    <property type="entry name" value="Secre_tail"/>
</dbReference>
<dbReference type="PANTHER" id="PTHR36453">
    <property type="entry name" value="SECRETED PROTEIN-RELATED"/>
    <property type="match status" value="1"/>
</dbReference>
<dbReference type="InterPro" id="IPR039448">
    <property type="entry name" value="Beta_helix"/>
</dbReference>
<dbReference type="NCBIfam" id="TIGR04183">
    <property type="entry name" value="Por_Secre_tail"/>
    <property type="match status" value="1"/>
</dbReference>
<dbReference type="OrthoDB" id="9763537at2"/>
<dbReference type="InterPro" id="IPR028974">
    <property type="entry name" value="TSP_type-3_rpt"/>
</dbReference>
<accession>A0A5C7GLN8</accession>
<dbReference type="InterPro" id="IPR012334">
    <property type="entry name" value="Pectin_lyas_fold"/>
</dbReference>
<feature type="domain" description="Secretion system C-terminal sorting" evidence="3">
    <location>
        <begin position="839"/>
        <end position="912"/>
    </location>
</feature>
<name>A0A5C7GLN8_9FLAO</name>
<dbReference type="SUPFAM" id="SSF51126">
    <property type="entry name" value="Pectin lyase-like"/>
    <property type="match status" value="1"/>
</dbReference>
<feature type="domain" description="Right handed beta helix" evidence="2">
    <location>
        <begin position="313"/>
        <end position="518"/>
    </location>
</feature>
<dbReference type="InterPro" id="IPR011050">
    <property type="entry name" value="Pectin_lyase_fold/virulence"/>
</dbReference>
<dbReference type="EMBL" id="VRKQ01000008">
    <property type="protein sequence ID" value="TXG39243.1"/>
    <property type="molecule type" value="Genomic_DNA"/>
</dbReference>
<protein>
    <submittedName>
        <fullName evidence="5">T9SS type A sorting domain-containing protein</fullName>
    </submittedName>
</protein>
<dbReference type="Pfam" id="PF22842">
    <property type="entry name" value="Pel9A-like_beta_helix"/>
    <property type="match status" value="1"/>
</dbReference>
<organism evidence="5 6">
    <name type="scientific">Seonamhaeicola maritimus</name>
    <dbReference type="NCBI Taxonomy" id="2591822"/>
    <lineage>
        <taxon>Bacteria</taxon>
        <taxon>Pseudomonadati</taxon>
        <taxon>Bacteroidota</taxon>
        <taxon>Flavobacteriia</taxon>
        <taxon>Flavobacteriales</taxon>
        <taxon>Flavobacteriaceae</taxon>
    </lineage>
</organism>
<evidence type="ECO:0000259" key="2">
    <source>
        <dbReference type="Pfam" id="PF13229"/>
    </source>
</evidence>
<feature type="domain" description="Pel9A-like right handed beta-helix region" evidence="4">
    <location>
        <begin position="24"/>
        <end position="68"/>
    </location>
</feature>